<accession>A0ABN6E0W3</accession>
<feature type="region of interest" description="Disordered" evidence="1">
    <location>
        <begin position="169"/>
        <end position="202"/>
    </location>
</feature>
<feature type="transmembrane region" description="Helical" evidence="2">
    <location>
        <begin position="12"/>
        <end position="32"/>
    </location>
</feature>
<evidence type="ECO:0000256" key="1">
    <source>
        <dbReference type="SAM" id="MobiDB-lite"/>
    </source>
</evidence>
<name>A0ABN6E0W3_9BACT</name>
<evidence type="ECO:0000313" key="4">
    <source>
        <dbReference type="Proteomes" id="UP001319827"/>
    </source>
</evidence>
<gene>
    <name evidence="3" type="primary">tklG</name>
    <name evidence="3" type="ORF">DESUT3_30420</name>
</gene>
<keyword evidence="2" id="KW-1133">Transmembrane helix</keyword>
<feature type="compositionally biased region" description="Low complexity" evidence="1">
    <location>
        <begin position="178"/>
        <end position="192"/>
    </location>
</feature>
<evidence type="ECO:0000256" key="2">
    <source>
        <dbReference type="SAM" id="Phobius"/>
    </source>
</evidence>
<keyword evidence="2" id="KW-0472">Membrane</keyword>
<reference evidence="3 4" key="2">
    <citation type="journal article" date="2021" name="Int. J. Syst. Evol. Microbiol.">
        <title>Isolation and Polyphasic Characterization of Desulfuromonas versatilis sp. Nov., an Electrogenic Bacteria Capable of Versatile Metabolism Isolated from a Graphene Oxide-Reducing Enrichment Culture.</title>
        <authorList>
            <person name="Xie L."/>
            <person name="Yoshida N."/>
            <person name="Ishii S."/>
            <person name="Meng L."/>
        </authorList>
    </citation>
    <scope>NUCLEOTIDE SEQUENCE [LARGE SCALE GENOMIC DNA]</scope>
    <source>
        <strain evidence="3 4">NIT-T3</strain>
    </source>
</reference>
<protein>
    <submittedName>
        <fullName evidence="3">Type II secretion system pseudopilin TklG</fullName>
    </submittedName>
</protein>
<keyword evidence="4" id="KW-1185">Reference proteome</keyword>
<proteinExistence type="predicted"/>
<dbReference type="RefSeq" id="WP_221249361.1">
    <property type="nucleotide sequence ID" value="NZ_AP024355.1"/>
</dbReference>
<evidence type="ECO:0000313" key="3">
    <source>
        <dbReference type="EMBL" id="BCR05973.1"/>
    </source>
</evidence>
<organism evidence="3 4">
    <name type="scientific">Desulfuromonas versatilis</name>
    <dbReference type="NCBI Taxonomy" id="2802975"/>
    <lineage>
        <taxon>Bacteria</taxon>
        <taxon>Pseudomonadati</taxon>
        <taxon>Thermodesulfobacteriota</taxon>
        <taxon>Desulfuromonadia</taxon>
        <taxon>Desulfuromonadales</taxon>
        <taxon>Desulfuromonadaceae</taxon>
        <taxon>Desulfuromonas</taxon>
    </lineage>
</organism>
<dbReference type="EMBL" id="AP024355">
    <property type="protein sequence ID" value="BCR05973.1"/>
    <property type="molecule type" value="Genomic_DNA"/>
</dbReference>
<keyword evidence="2" id="KW-0812">Transmembrane</keyword>
<dbReference type="Proteomes" id="UP001319827">
    <property type="component" value="Chromosome"/>
</dbReference>
<sequence length="202" mass="22437">MTLSTPLNNERGVTLLVVLVMLVVLGLSAGIAGSTWSSVMHREREEQLLWVGDQYRKAIESYVTFNPREPGGTGAIRAVPTGIPLYPNRLEDLLRDQRASQVVRHIRKLYKDPFTGEDFELVKDQGGRIKGVRSASKLEPFKTDGFDKVYEDFRDAESYQKWEFIYDQTKSSASRSNTGTGSSTPTLPSLPGIINSPTGSNP</sequence>
<reference evidence="3 4" key="1">
    <citation type="journal article" date="2016" name="C (Basel)">
        <title>Selective Growth of and Electricity Production by Marine Exoelectrogenic Bacteria in Self-Aggregated Hydrogel of Microbially Reduced Graphene Oxide.</title>
        <authorList>
            <person name="Yoshida N."/>
            <person name="Goto Y."/>
            <person name="Miyata Y."/>
        </authorList>
    </citation>
    <scope>NUCLEOTIDE SEQUENCE [LARGE SCALE GENOMIC DNA]</scope>
    <source>
        <strain evidence="3 4">NIT-T3</strain>
    </source>
</reference>